<protein>
    <submittedName>
        <fullName evidence="2">Ribosome-associated protein</fullName>
    </submittedName>
</protein>
<name>A0A2K9EA43_9FIRM</name>
<organism evidence="2 3">
    <name type="scientific">Acetivibrio saccincola</name>
    <dbReference type="NCBI Taxonomy" id="1677857"/>
    <lineage>
        <taxon>Bacteria</taxon>
        <taxon>Bacillati</taxon>
        <taxon>Bacillota</taxon>
        <taxon>Clostridia</taxon>
        <taxon>Eubacteriales</taxon>
        <taxon>Oscillospiraceae</taxon>
        <taxon>Acetivibrio</taxon>
    </lineage>
</organism>
<dbReference type="Gene3D" id="3.10.290.10">
    <property type="entry name" value="RNA-binding S4 domain"/>
    <property type="match status" value="1"/>
</dbReference>
<evidence type="ECO:0000313" key="3">
    <source>
        <dbReference type="Proteomes" id="UP000233534"/>
    </source>
</evidence>
<dbReference type="EMBL" id="CP025197">
    <property type="protein sequence ID" value="AUG55995.1"/>
    <property type="molecule type" value="Genomic_DNA"/>
</dbReference>
<dbReference type="KEGG" id="hsc:HVS_00015"/>
<reference evidence="2 3" key="1">
    <citation type="submission" date="2017-12" db="EMBL/GenBank/DDBJ databases">
        <title>Complete genome sequence of Herbivorax saccincola GGR1, a novel Cellulosome-producing hydrolytic bacterium in a thermophilic biogas plant, established by Illumina and Nanopore MinION sequencing.</title>
        <authorList>
            <person name="Pechtl A."/>
            <person name="Ruckert C."/>
            <person name="Koeck D.E."/>
            <person name="Maus I."/>
            <person name="Winkler A."/>
            <person name="Kalinowski J."/>
            <person name="Puhler A."/>
            <person name="Schwarz W.W."/>
            <person name="Zverlov V.V."/>
            <person name="Schluter A."/>
            <person name="Liebl W."/>
        </authorList>
    </citation>
    <scope>NUCLEOTIDE SEQUENCE [LARGE SCALE GENOMIC DNA]</scope>
    <source>
        <strain evidence="3">SR1</strain>
    </source>
</reference>
<dbReference type="RefSeq" id="WP_101298444.1">
    <property type="nucleotide sequence ID" value="NZ_CP025197.1"/>
</dbReference>
<keyword evidence="3" id="KW-1185">Reference proteome</keyword>
<dbReference type="Pfam" id="PF13275">
    <property type="entry name" value="S4_2"/>
    <property type="match status" value="1"/>
</dbReference>
<dbReference type="InterPro" id="IPR036986">
    <property type="entry name" value="S4_RNA-bd_sf"/>
</dbReference>
<accession>A0A2K9EA43</accession>
<dbReference type="NCBIfam" id="TIGR02988">
    <property type="entry name" value="YaaA_near_RecF"/>
    <property type="match status" value="1"/>
</dbReference>
<proteinExistence type="predicted"/>
<keyword evidence="1" id="KW-0694">RNA-binding</keyword>
<dbReference type="CDD" id="cd00165">
    <property type="entry name" value="S4"/>
    <property type="match status" value="1"/>
</dbReference>
<evidence type="ECO:0000313" key="2">
    <source>
        <dbReference type="EMBL" id="AUG55995.1"/>
    </source>
</evidence>
<dbReference type="PROSITE" id="PS50889">
    <property type="entry name" value="S4"/>
    <property type="match status" value="1"/>
</dbReference>
<gene>
    <name evidence="2" type="ORF">HVS_00015</name>
</gene>
<evidence type="ECO:0000256" key="1">
    <source>
        <dbReference type="PROSITE-ProRule" id="PRU00182"/>
    </source>
</evidence>
<dbReference type="Proteomes" id="UP000233534">
    <property type="component" value="Chromosome"/>
</dbReference>
<dbReference type="InterPro" id="IPR014330">
    <property type="entry name" value="RNA-bd_S4-rel_YaaA"/>
</dbReference>
<dbReference type="AlphaFoldDB" id="A0A2K9EA43"/>
<sequence>MKDVRIETEYIKLGQFLKWVGIADTGAESKELITESKVKVNGQVELRRGKKLRKGDIIELGGNKYRIVD</sequence>
<dbReference type="GO" id="GO:0003723">
    <property type="term" value="F:RNA binding"/>
    <property type="evidence" value="ECO:0007669"/>
    <property type="project" value="UniProtKB-KW"/>
</dbReference>
<dbReference type="SUPFAM" id="SSF55174">
    <property type="entry name" value="Alpha-L RNA-binding motif"/>
    <property type="match status" value="1"/>
</dbReference>